<dbReference type="InterPro" id="IPR053105">
    <property type="entry name" value="Class_V-like_SAM-MTase"/>
</dbReference>
<proteinExistence type="predicted"/>
<evidence type="ECO:0000256" key="1">
    <source>
        <dbReference type="SAM" id="MobiDB-lite"/>
    </source>
</evidence>
<accession>A0ABQ9PBY7</accession>
<keyword evidence="4" id="KW-1185">Reference proteome</keyword>
<feature type="domain" description="SET" evidence="2">
    <location>
        <begin position="513"/>
        <end position="619"/>
    </location>
</feature>
<reference evidence="3" key="1">
    <citation type="submission" date="2023-04" db="EMBL/GenBank/DDBJ databases">
        <title>Colletotrichum limetticola genome sequence.</title>
        <authorList>
            <person name="Baroncelli R."/>
        </authorList>
    </citation>
    <scope>NUCLEOTIDE SEQUENCE</scope>
    <source>
        <strain evidence="3">KLA-Anderson</strain>
    </source>
</reference>
<protein>
    <submittedName>
        <fullName evidence="3">SET domain-containing protein</fullName>
    </submittedName>
</protein>
<dbReference type="PROSITE" id="PS50280">
    <property type="entry name" value="SET"/>
    <property type="match status" value="1"/>
</dbReference>
<dbReference type="EMBL" id="JARUPT010001020">
    <property type="protein sequence ID" value="KAK0367921.1"/>
    <property type="molecule type" value="Genomic_DNA"/>
</dbReference>
<dbReference type="InterPro" id="IPR001214">
    <property type="entry name" value="SET_dom"/>
</dbReference>
<dbReference type="Gene3D" id="2.170.270.10">
    <property type="entry name" value="SET domain"/>
    <property type="match status" value="1"/>
</dbReference>
<evidence type="ECO:0000313" key="4">
    <source>
        <dbReference type="Proteomes" id="UP001169217"/>
    </source>
</evidence>
<evidence type="ECO:0000259" key="2">
    <source>
        <dbReference type="PROSITE" id="PS50280"/>
    </source>
</evidence>
<dbReference type="Pfam" id="PF00856">
    <property type="entry name" value="SET"/>
    <property type="match status" value="1"/>
</dbReference>
<feature type="region of interest" description="Disordered" evidence="1">
    <location>
        <begin position="148"/>
        <end position="170"/>
    </location>
</feature>
<sequence length="647" mass="73088">MTPQEQRMDTLQQDLCRVIVDLLAGILGDHSFGNLVKPVLRFETLIQDGEQGMQRQISCTPMISKILDLSSIISQSENDRLSVDNARKGNTIGQPTLSTFGTQSVMDGVGWPSIRAQRTPHQGLPQLSTGTGVNASFRRWGVSALRSDRKTADVEEEHPESQRHTQFTNGFPHPVEIQSNVVIIPQQSSIDRFVVNIWERIHGCMSLDSQDLLEQWQLMATAAKSGKGSIDAVKIYFPEQLGFDQLQASSAEGTLSETEIEGIFNRGNIFCRKITQISRACRLIEVIVQTRWIEHFDSYVELLAITKPSMSRAKRRKATLIKTCNDFGWSEKKLRNRMAIWRGYKDIKDAGGWAVLVFSGVGFYRFCKYRVGFDPDSMQRLRCLRPQIEVAADTLHPTWRHLLVIVGERTQRRFFGHPHDWVVYRDGSDPVSLRSTYLKYNPNFSFEQLEHSVIDMSAWGTDDPRWVPPVDAVACVLGVHTCQSCGREQSEDPKTNTCYCFPTLFGFGRRFPCPVQVFRTSDGRNNSLMALCPFERGAAIGEFVGLITRDLQNTDVMDSSTGGRAYQIWQGRQGNFTRFINHSRQSNAQFQQFVWMSTQRIILVSKGIEAGHEITVEYSEATGVIRTKDVSTKSQIAGSRVHLGGEK</sequence>
<feature type="compositionally biased region" description="Basic and acidic residues" evidence="1">
    <location>
        <begin position="148"/>
        <end position="163"/>
    </location>
</feature>
<dbReference type="SUPFAM" id="SSF82199">
    <property type="entry name" value="SET domain"/>
    <property type="match status" value="1"/>
</dbReference>
<comment type="caution">
    <text evidence="3">The sequence shown here is derived from an EMBL/GenBank/DDBJ whole genome shotgun (WGS) entry which is preliminary data.</text>
</comment>
<dbReference type="InterPro" id="IPR046341">
    <property type="entry name" value="SET_dom_sf"/>
</dbReference>
<organism evidence="3 4">
    <name type="scientific">Colletotrichum limetticola</name>
    <dbReference type="NCBI Taxonomy" id="1209924"/>
    <lineage>
        <taxon>Eukaryota</taxon>
        <taxon>Fungi</taxon>
        <taxon>Dikarya</taxon>
        <taxon>Ascomycota</taxon>
        <taxon>Pezizomycotina</taxon>
        <taxon>Sordariomycetes</taxon>
        <taxon>Hypocreomycetidae</taxon>
        <taxon>Glomerellales</taxon>
        <taxon>Glomerellaceae</taxon>
        <taxon>Colletotrichum</taxon>
        <taxon>Colletotrichum acutatum species complex</taxon>
    </lineage>
</organism>
<dbReference type="PANTHER" id="PTHR47250:SF3">
    <property type="entry name" value="HISTONE-LYSINE N-METHYLTRANSFERASE SET-6"/>
    <property type="match status" value="1"/>
</dbReference>
<evidence type="ECO:0000313" key="3">
    <source>
        <dbReference type="EMBL" id="KAK0367921.1"/>
    </source>
</evidence>
<gene>
    <name evidence="3" type="ORF">CLIM01_14722</name>
</gene>
<name>A0ABQ9PBY7_9PEZI</name>
<dbReference type="SMART" id="SM00317">
    <property type="entry name" value="SET"/>
    <property type="match status" value="1"/>
</dbReference>
<dbReference type="Proteomes" id="UP001169217">
    <property type="component" value="Unassembled WGS sequence"/>
</dbReference>
<dbReference type="PANTHER" id="PTHR47250">
    <property type="entry name" value="HISTONE-LYSINE N-METHYLTRANSFERASE SET-6"/>
    <property type="match status" value="1"/>
</dbReference>